<proteinExistence type="inferred from homology"/>
<gene>
    <name evidence="8" type="ORF">GSMUA_92340.1</name>
</gene>
<feature type="transmembrane region" description="Helical" evidence="7">
    <location>
        <begin position="95"/>
        <end position="113"/>
    </location>
</feature>
<keyword evidence="6 7" id="KW-0472">Membrane</keyword>
<feature type="transmembrane region" description="Helical" evidence="7">
    <location>
        <begin position="351"/>
        <end position="371"/>
    </location>
</feature>
<feature type="transmembrane region" description="Helical" evidence="7">
    <location>
        <begin position="216"/>
        <end position="235"/>
    </location>
</feature>
<feature type="transmembrane region" description="Helical" evidence="7">
    <location>
        <begin position="164"/>
        <end position="183"/>
    </location>
</feature>
<evidence type="ECO:0000256" key="2">
    <source>
        <dbReference type="ARBA" id="ARBA00006690"/>
    </source>
</evidence>
<feature type="transmembrane region" description="Helical" evidence="7">
    <location>
        <begin position="407"/>
        <end position="427"/>
    </location>
</feature>
<dbReference type="PANTHER" id="PTHR31326:SF1">
    <property type="entry name" value="PROTEIN CLT2, CHLOROPLASTIC"/>
    <property type="match status" value="1"/>
</dbReference>
<dbReference type="GO" id="GO:0016020">
    <property type="term" value="C:membrane"/>
    <property type="evidence" value="ECO:0007669"/>
    <property type="project" value="UniProtKB-SubCell"/>
</dbReference>
<feature type="transmembrane region" description="Helical" evidence="7">
    <location>
        <begin position="286"/>
        <end position="307"/>
    </location>
</feature>
<evidence type="ECO:0000256" key="5">
    <source>
        <dbReference type="ARBA" id="ARBA00022989"/>
    </source>
</evidence>
<protein>
    <submittedName>
        <fullName evidence="8">(wild Malaysian banana) hypothetical protein</fullName>
    </submittedName>
</protein>
<feature type="transmembrane region" description="Helical" evidence="7">
    <location>
        <begin position="125"/>
        <end position="144"/>
    </location>
</feature>
<dbReference type="Pfam" id="PF08627">
    <property type="entry name" value="CRT-like"/>
    <property type="match status" value="1"/>
</dbReference>
<evidence type="ECO:0000256" key="6">
    <source>
        <dbReference type="ARBA" id="ARBA00023136"/>
    </source>
</evidence>
<feature type="transmembrane region" description="Helical" evidence="7">
    <location>
        <begin position="247"/>
        <end position="266"/>
    </location>
</feature>
<comment type="similarity">
    <text evidence="2">Belongs to the CRT-like transporter family.</text>
</comment>
<accession>A0A8D6ZNF8</accession>
<sequence>MELSAAAFRFHRCAAPHLALSRSVATANPPSLWNRRVPPIAPLAVRLDRRDPLLLTGGRSRLFSSWLRESKKPAFSAVRAIRGEMEPAGSLSGKIAVASTVTILLAVLNRVLYKLALVPMKEYPFFLAQVTTFGYVAVYFFILYLRYSAGIVTKEMLALPKSQFIAIGFLEALGVASGMSAGAMLPGPAIPILSQTFLVWQLILSVLILGRKYSFIQVFGCLLVTAGVVISVASGANNGEFLSQVELLWPALMVASSAFQAAASILKEFVFIDGAKRLWGKPPDIFVVNSFGSGFQALFVFLLLPFLSNIRGIPFAELPAYLRSGAACFLNVGSLTKGKFSQRKCCEGAPLLPLLFIAMNMAFNISLLNLVKMSSALVSSLAITLAVPLSIYILSLPLPYIPEGASLNVHFVVGAAILVLGLIIYNLPRSANQNYKSD</sequence>
<keyword evidence="5 7" id="KW-1133">Transmembrane helix</keyword>
<comment type="subcellular location">
    <subcellularLocation>
        <location evidence="1">Membrane</location>
        <topology evidence="1">Multi-pass membrane protein</topology>
    </subcellularLocation>
</comment>
<dbReference type="AlphaFoldDB" id="A0A8D6ZNF8"/>
<dbReference type="EMBL" id="HG996472">
    <property type="protein sequence ID" value="CAG1833314.1"/>
    <property type="molecule type" value="Genomic_DNA"/>
</dbReference>
<evidence type="ECO:0000256" key="4">
    <source>
        <dbReference type="ARBA" id="ARBA00022692"/>
    </source>
</evidence>
<feature type="transmembrane region" description="Helical" evidence="7">
    <location>
        <begin position="189"/>
        <end position="209"/>
    </location>
</feature>
<organism evidence="8">
    <name type="scientific">Musa acuminata subsp. malaccensis</name>
    <name type="common">Wild banana</name>
    <name type="synonym">Musa malaccensis</name>
    <dbReference type="NCBI Taxonomy" id="214687"/>
    <lineage>
        <taxon>Eukaryota</taxon>
        <taxon>Viridiplantae</taxon>
        <taxon>Streptophyta</taxon>
        <taxon>Embryophyta</taxon>
        <taxon>Tracheophyta</taxon>
        <taxon>Spermatophyta</taxon>
        <taxon>Magnoliopsida</taxon>
        <taxon>Liliopsida</taxon>
        <taxon>Zingiberales</taxon>
        <taxon>Musaceae</taxon>
        <taxon>Musa</taxon>
    </lineage>
</organism>
<dbReference type="PANTHER" id="PTHR31326">
    <property type="entry name" value="PROTEIN CLT2, CHLOROPLASTIC"/>
    <property type="match status" value="1"/>
</dbReference>
<dbReference type="InterPro" id="IPR013936">
    <property type="entry name" value="CRT-like"/>
</dbReference>
<evidence type="ECO:0000256" key="1">
    <source>
        <dbReference type="ARBA" id="ARBA00004141"/>
    </source>
</evidence>
<evidence type="ECO:0000256" key="7">
    <source>
        <dbReference type="SAM" id="Phobius"/>
    </source>
</evidence>
<evidence type="ECO:0000313" key="8">
    <source>
        <dbReference type="EMBL" id="CAG1833314.1"/>
    </source>
</evidence>
<keyword evidence="3" id="KW-0813">Transport</keyword>
<feature type="transmembrane region" description="Helical" evidence="7">
    <location>
        <begin position="378"/>
        <end position="401"/>
    </location>
</feature>
<keyword evidence="4 7" id="KW-0812">Transmembrane</keyword>
<reference evidence="8" key="1">
    <citation type="submission" date="2021-03" db="EMBL/GenBank/DDBJ databases">
        <authorList>
            <consortium name="Genoscope - CEA"/>
            <person name="William W."/>
        </authorList>
    </citation>
    <scope>NUCLEOTIDE SEQUENCE</scope>
    <source>
        <strain evidence="8">Doubled-haploid Pahang</strain>
    </source>
</reference>
<evidence type="ECO:0000256" key="3">
    <source>
        <dbReference type="ARBA" id="ARBA00022448"/>
    </source>
</evidence>
<name>A0A8D6ZNF8_MUSAM</name>